<sequence length="493" mass="52289">MPTRNMSRQPFQTAGFVEFPPPPLPPVPSTPTIASNRQFTGLTMPSGLHPTARRGTPSAGAPSDQPSDVRYTVYLRLPFPRNGFVDPPPVDWDASKERSLWKVISKHRNSELDWNLLAEHFNVSAPFLLQQVAWLYERELSQVRAQLRRVGTVGTPLNTPGTPQPGPTGQRIISGSELSRPNSAIASRPLGTPMSRTSSRNVLQPPVSPNSQDKAATAPPPLSTTTATPMSRTASASTTRAPLGQSSQYLPATPTIGNIDTLSQQSRRGPQTSAGNATATSPTTLRRSPSASSTSSSSGSSDNSSSADHDGLLGKRRNFRKFGTASRIARPPQDEAEEEESPAFLPWTEGAGDGANSAPAEGAQTTVTGPPTSKQRRPRAPAGGYEPDRGQNTSGGTIRRGLQQINIQPYSNVSDSGASTPASQSSPRRQVSNRHHGAQSSPSMGSSFSDLSDASVTQSALEDQFLSAVGAGGSIVSRMSSISQAFRGRQQQH</sequence>
<evidence type="ECO:0000256" key="4">
    <source>
        <dbReference type="ARBA" id="ARBA00022448"/>
    </source>
</evidence>
<proteinExistence type="inferred from homology"/>
<evidence type="ECO:0000256" key="5">
    <source>
        <dbReference type="ARBA" id="ARBA00022927"/>
    </source>
</evidence>
<dbReference type="GO" id="GO:0015031">
    <property type="term" value="P:protein transport"/>
    <property type="evidence" value="ECO:0007669"/>
    <property type="project" value="UniProtKB-KW"/>
</dbReference>
<feature type="compositionally biased region" description="Polar residues" evidence="8">
    <location>
        <begin position="363"/>
        <end position="373"/>
    </location>
</feature>
<evidence type="ECO:0000256" key="1">
    <source>
        <dbReference type="ARBA" id="ARBA00004329"/>
    </source>
</evidence>
<reference evidence="10 11" key="1">
    <citation type="submission" date="2020-01" db="EMBL/GenBank/DDBJ databases">
        <authorList>
            <person name="Palmer J.M."/>
        </authorList>
    </citation>
    <scope>NUCLEOTIDE SEQUENCE [LARGE SCALE GENOMIC DNA]</scope>
    <source>
        <strain evidence="10 11">TWF970</strain>
    </source>
</reference>
<dbReference type="GO" id="GO:0000045">
    <property type="term" value="P:autophagosome assembly"/>
    <property type="evidence" value="ECO:0007669"/>
    <property type="project" value="InterPro"/>
</dbReference>
<evidence type="ECO:0000259" key="9">
    <source>
        <dbReference type="Pfam" id="PF18388"/>
    </source>
</evidence>
<dbReference type="InterPro" id="IPR040666">
    <property type="entry name" value="Atg29_N"/>
</dbReference>
<keyword evidence="5" id="KW-0653">Protein transport</keyword>
<dbReference type="EMBL" id="JAABOJ010000008">
    <property type="protein sequence ID" value="KAF3284654.1"/>
    <property type="molecule type" value="Genomic_DNA"/>
</dbReference>
<dbReference type="PANTHER" id="PTHR40012:SF1">
    <property type="entry name" value="AUTOPHAGY-RELATED PROTEIN 29"/>
    <property type="match status" value="1"/>
</dbReference>
<dbReference type="FunFam" id="1.10.10.2570:FF:000001">
    <property type="entry name" value="Autophagy-related protein 29"/>
    <property type="match status" value="1"/>
</dbReference>
<feature type="compositionally biased region" description="Pro residues" evidence="8">
    <location>
        <begin position="19"/>
        <end position="29"/>
    </location>
</feature>
<accession>A0A7C8VC15</accession>
<dbReference type="PANTHER" id="PTHR40012">
    <property type="entry name" value="AUTOPHAGY-RELATED PROTEIN 29"/>
    <property type="match status" value="1"/>
</dbReference>
<evidence type="ECO:0000313" key="11">
    <source>
        <dbReference type="Proteomes" id="UP000474640"/>
    </source>
</evidence>
<dbReference type="AlphaFoldDB" id="A0A7C8VC15"/>
<name>A0A7C8VC15_ORBOL</name>
<feature type="compositionally biased region" description="Polar residues" evidence="8">
    <location>
        <begin position="32"/>
        <end position="43"/>
    </location>
</feature>
<feature type="compositionally biased region" description="Polar residues" evidence="8">
    <location>
        <begin position="1"/>
        <end position="12"/>
    </location>
</feature>
<feature type="domain" description="Atg29 N-terminal" evidence="9">
    <location>
        <begin position="71"/>
        <end position="123"/>
    </location>
</feature>
<feature type="compositionally biased region" description="Polar residues" evidence="8">
    <location>
        <begin position="171"/>
        <end position="185"/>
    </location>
</feature>
<feature type="compositionally biased region" description="Low complexity" evidence="8">
    <location>
        <begin position="277"/>
        <end position="306"/>
    </location>
</feature>
<comment type="subcellular location">
    <subcellularLocation>
        <location evidence="1">Preautophagosomal structure</location>
    </subcellularLocation>
</comment>
<gene>
    <name evidence="10" type="ORF">TWF970_010944</name>
</gene>
<keyword evidence="4" id="KW-0813">Transport</keyword>
<comment type="similarity">
    <text evidence="2">Belongs to the ATG29 family.</text>
</comment>
<keyword evidence="6" id="KW-0072">Autophagy</keyword>
<evidence type="ECO:0000256" key="6">
    <source>
        <dbReference type="ARBA" id="ARBA00023006"/>
    </source>
</evidence>
<dbReference type="GO" id="GO:0000407">
    <property type="term" value="C:phagophore assembly site"/>
    <property type="evidence" value="ECO:0007669"/>
    <property type="project" value="UniProtKB-SubCell"/>
</dbReference>
<evidence type="ECO:0000256" key="2">
    <source>
        <dbReference type="ARBA" id="ARBA00010082"/>
    </source>
</evidence>
<feature type="region of interest" description="Disordered" evidence="8">
    <location>
        <begin position="152"/>
        <end position="457"/>
    </location>
</feature>
<comment type="caution">
    <text evidence="10">The sequence shown here is derived from an EMBL/GenBank/DDBJ whole genome shotgun (WGS) entry which is preliminary data.</text>
</comment>
<evidence type="ECO:0000313" key="10">
    <source>
        <dbReference type="EMBL" id="KAF3284654.1"/>
    </source>
</evidence>
<dbReference type="Gene3D" id="1.10.10.2570">
    <property type="match status" value="1"/>
</dbReference>
<evidence type="ECO:0000256" key="3">
    <source>
        <dbReference type="ARBA" id="ARBA00013784"/>
    </source>
</evidence>
<feature type="region of interest" description="Disordered" evidence="8">
    <location>
        <begin position="1"/>
        <end position="67"/>
    </location>
</feature>
<feature type="compositionally biased region" description="Polar residues" evidence="8">
    <location>
        <begin position="438"/>
        <end position="457"/>
    </location>
</feature>
<protein>
    <recommendedName>
        <fullName evidence="3">Autophagy-related protein 29</fullName>
    </recommendedName>
</protein>
<dbReference type="Pfam" id="PF18388">
    <property type="entry name" value="ATG29_N"/>
    <property type="match status" value="1"/>
</dbReference>
<dbReference type="Proteomes" id="UP000474640">
    <property type="component" value="Unassembled WGS sequence"/>
</dbReference>
<organism evidence="10 11">
    <name type="scientific">Orbilia oligospora</name>
    <name type="common">Nematode-trapping fungus</name>
    <name type="synonym">Arthrobotrys oligospora</name>
    <dbReference type="NCBI Taxonomy" id="2813651"/>
    <lineage>
        <taxon>Eukaryota</taxon>
        <taxon>Fungi</taxon>
        <taxon>Dikarya</taxon>
        <taxon>Ascomycota</taxon>
        <taxon>Pezizomycotina</taxon>
        <taxon>Orbiliomycetes</taxon>
        <taxon>Orbiliales</taxon>
        <taxon>Orbiliaceae</taxon>
        <taxon>Orbilia</taxon>
    </lineage>
</organism>
<evidence type="ECO:0000256" key="7">
    <source>
        <dbReference type="ARBA" id="ARBA00060351"/>
    </source>
</evidence>
<comment type="function">
    <text evidence="7">Plays a role in autophagy. Functions at the preautophagosomal structure (PAS) in order to form normal autophagosomes under starvation conditions. Also plays a role in mitophagy and regulation of filamentous growth.</text>
</comment>
<evidence type="ECO:0000256" key="8">
    <source>
        <dbReference type="SAM" id="MobiDB-lite"/>
    </source>
</evidence>
<feature type="compositionally biased region" description="Polar residues" evidence="8">
    <location>
        <begin position="230"/>
        <end position="276"/>
    </location>
</feature>
<dbReference type="InterPro" id="IPR039113">
    <property type="entry name" value="ATG29"/>
</dbReference>
<feature type="compositionally biased region" description="Polar residues" evidence="8">
    <location>
        <begin position="403"/>
        <end position="430"/>
    </location>
</feature>
<dbReference type="OrthoDB" id="10259236at2759"/>
<dbReference type="InterPro" id="IPR039362">
    <property type="entry name" value="ATG29_sf"/>
</dbReference>